<gene>
    <name evidence="5" type="ORF">IPV69_13320</name>
</gene>
<evidence type="ECO:0000256" key="2">
    <source>
        <dbReference type="PROSITE-ProRule" id="PRU01379"/>
    </source>
</evidence>
<dbReference type="PANTHER" id="PTHR12756:SF11">
    <property type="entry name" value="CYTOSOLIC CARBOXYPEPTIDASE 1"/>
    <property type="match status" value="1"/>
</dbReference>
<comment type="caution">
    <text evidence="2">Lacks conserved residue(s) required for the propagation of feature annotation.</text>
</comment>
<dbReference type="InterPro" id="IPR050821">
    <property type="entry name" value="Cytosolic_carboxypeptidase"/>
</dbReference>
<evidence type="ECO:0000256" key="1">
    <source>
        <dbReference type="ARBA" id="ARBA00001947"/>
    </source>
</evidence>
<keyword evidence="5" id="KW-0378">Hydrolase</keyword>
<dbReference type="KEGG" id="hbs:IPV69_13320"/>
<accession>A0A7M2X3L9</accession>
<feature type="domain" description="Peptidase M14" evidence="4">
    <location>
        <begin position="135"/>
        <end position="408"/>
    </location>
</feature>
<keyword evidence="5" id="KW-0121">Carboxypeptidase</keyword>
<comment type="similarity">
    <text evidence="2">Belongs to the peptidase M14 family.</text>
</comment>
<dbReference type="GO" id="GO:0008270">
    <property type="term" value="F:zinc ion binding"/>
    <property type="evidence" value="ECO:0007669"/>
    <property type="project" value="InterPro"/>
</dbReference>
<sequence>MKTFVRASWMIVFAALLGGPTHALAADLSISIDFPSGSGRVQEIDRATRAIRLEPTPHKGRGWSCWWFVKVAGIAPGETITLTVGPPPWATPDHAAYSIDGGKSWLQTGKGERTKTNITYRQKIDAPEALFAWGPPFTPDDAAALVKEIASKVDGRDGVKAEVFELCKSNEGRSTPAVRLTPPASTDGARSRGLFVCARQHAWESGGSWVGRGFADFLVSDAPAAVALRKRTIVYFVPIMDIDNVAIGAGGKNQDPHDHNRDWTDKPVFPAVAAAQAIIRTLDKAGTFDLFVDLHNPAANDLKPFFFVSEQDQLSDLGKANLNRFVAESVKQITGPMALDPKTRPSGPAYDKNWRAISKNWVGANTHPGVVALTLETSWNTPNSNIQGYKTVGGQLGAAIAAYLDKKD</sequence>
<dbReference type="EMBL" id="CP063458">
    <property type="protein sequence ID" value="QOV92275.1"/>
    <property type="molecule type" value="Genomic_DNA"/>
</dbReference>
<feature type="chain" id="PRO_5034264335" evidence="3">
    <location>
        <begin position="26"/>
        <end position="408"/>
    </location>
</feature>
<evidence type="ECO:0000313" key="5">
    <source>
        <dbReference type="EMBL" id="QOV92275.1"/>
    </source>
</evidence>
<dbReference type="GO" id="GO:0006508">
    <property type="term" value="P:proteolysis"/>
    <property type="evidence" value="ECO:0007669"/>
    <property type="project" value="InterPro"/>
</dbReference>
<dbReference type="RefSeq" id="WP_206295609.1">
    <property type="nucleotide sequence ID" value="NZ_CP063458.1"/>
</dbReference>
<dbReference type="InterPro" id="IPR000834">
    <property type="entry name" value="Peptidase_M14"/>
</dbReference>
<dbReference type="PANTHER" id="PTHR12756">
    <property type="entry name" value="CYTOSOLIC CARBOXYPEPTIDASE"/>
    <property type="match status" value="1"/>
</dbReference>
<name>A0A7M2X3L9_9BACT</name>
<dbReference type="AlphaFoldDB" id="A0A7M2X3L9"/>
<dbReference type="Proteomes" id="UP000593765">
    <property type="component" value="Chromosome"/>
</dbReference>
<keyword evidence="5" id="KW-0645">Protease</keyword>
<dbReference type="Gene3D" id="3.40.630.10">
    <property type="entry name" value="Zn peptidases"/>
    <property type="match status" value="1"/>
</dbReference>
<dbReference type="PROSITE" id="PS52035">
    <property type="entry name" value="PEPTIDASE_M14"/>
    <property type="match status" value="1"/>
</dbReference>
<protein>
    <submittedName>
        <fullName evidence="5">Zinc carboxypeptidase</fullName>
    </submittedName>
</protein>
<dbReference type="Pfam" id="PF00246">
    <property type="entry name" value="Peptidase_M14"/>
    <property type="match status" value="1"/>
</dbReference>
<proteinExistence type="inferred from homology"/>
<dbReference type="GO" id="GO:0004181">
    <property type="term" value="F:metallocarboxypeptidase activity"/>
    <property type="evidence" value="ECO:0007669"/>
    <property type="project" value="InterPro"/>
</dbReference>
<keyword evidence="3" id="KW-0732">Signal</keyword>
<keyword evidence="6" id="KW-1185">Reference proteome</keyword>
<feature type="signal peptide" evidence="3">
    <location>
        <begin position="1"/>
        <end position="25"/>
    </location>
</feature>
<evidence type="ECO:0000259" key="4">
    <source>
        <dbReference type="PROSITE" id="PS52035"/>
    </source>
</evidence>
<reference evidence="5 6" key="1">
    <citation type="submission" date="2020-10" db="EMBL/GenBank/DDBJ databases">
        <title>Wide distribution of Phycisphaera-like planctomycetes from WD2101 soil group in peatlands and genome analysis of the first cultivated representative.</title>
        <authorList>
            <person name="Dedysh S.N."/>
            <person name="Beletsky A.V."/>
            <person name="Ivanova A."/>
            <person name="Kulichevskaya I.S."/>
            <person name="Suzina N.E."/>
            <person name="Philippov D.A."/>
            <person name="Rakitin A.L."/>
            <person name="Mardanov A.V."/>
            <person name="Ravin N.V."/>
        </authorList>
    </citation>
    <scope>NUCLEOTIDE SEQUENCE [LARGE SCALE GENOMIC DNA]</scope>
    <source>
        <strain evidence="5 6">M1803</strain>
    </source>
</reference>
<evidence type="ECO:0000256" key="3">
    <source>
        <dbReference type="SAM" id="SignalP"/>
    </source>
</evidence>
<evidence type="ECO:0000313" key="6">
    <source>
        <dbReference type="Proteomes" id="UP000593765"/>
    </source>
</evidence>
<comment type="cofactor">
    <cofactor evidence="1">
        <name>Zn(2+)</name>
        <dbReference type="ChEBI" id="CHEBI:29105"/>
    </cofactor>
</comment>
<organism evidence="5 6">
    <name type="scientific">Humisphaera borealis</name>
    <dbReference type="NCBI Taxonomy" id="2807512"/>
    <lineage>
        <taxon>Bacteria</taxon>
        <taxon>Pseudomonadati</taxon>
        <taxon>Planctomycetota</taxon>
        <taxon>Phycisphaerae</taxon>
        <taxon>Tepidisphaerales</taxon>
        <taxon>Tepidisphaeraceae</taxon>
        <taxon>Humisphaera</taxon>
    </lineage>
</organism>
<dbReference type="SUPFAM" id="SSF53187">
    <property type="entry name" value="Zn-dependent exopeptidases"/>
    <property type="match status" value="1"/>
</dbReference>